<dbReference type="EMBL" id="JABTEG010000002">
    <property type="protein sequence ID" value="KAG4305771.1"/>
    <property type="molecule type" value="Genomic_DNA"/>
</dbReference>
<keyword evidence="2" id="KW-1185">Reference proteome</keyword>
<evidence type="ECO:0000313" key="1">
    <source>
        <dbReference type="EMBL" id="KAG4305771.1"/>
    </source>
</evidence>
<protein>
    <submittedName>
        <fullName evidence="1">Uncharacterized protein</fullName>
    </submittedName>
</protein>
<evidence type="ECO:0000313" key="2">
    <source>
        <dbReference type="Proteomes" id="UP000768646"/>
    </source>
</evidence>
<accession>A0ACB7CDX1</accession>
<gene>
    <name evidence="1" type="ORF">PORY_000681</name>
</gene>
<proteinExistence type="predicted"/>
<name>A0ACB7CDX1_9ASCO</name>
<comment type="caution">
    <text evidence="1">The sequence shown here is derived from an EMBL/GenBank/DDBJ whole genome shotgun (WGS) entry which is preliminary data.</text>
</comment>
<sequence>MIQKKIGRLGQWTKEKVRIVFTEAEQPTQATEEFKELELEMQTRQEGGSYAGTGTEKLYSALCLWMKSMVSHQEDGRHTLMDIFSRALLGFGEKLSPGSAYGQGLLEYGEAHKEMSKAQEHFVKSVSSTVLDSIERSLVQFKDYQAARRKLENRRLSYDSVSNRFPKAKKEDSKIEEELRVAKAKYEEACENIYTRIYNIQQSEATHLNNLTTLLDMECKYYESCYEIVQELRSSWQKISDAYESSSKYVKYRKVSAHAFNNDNENIANKVTQPFQSRSNSSTMNKKLSELDLNSPREEFAPKTYPRALKPEKSSDYKKTHEFETSKEEEYFSKTSQEKSFPNRNMQTTDDQVFEKSNEKQGENTNHPSWRKSVFSASYSSIQKNPSTGNFQNTFEDYVEDDYPSYSEDKLDSCLENNSFDSSNTFSRSDISISKSFTCSRTAPGSRNSEPPIMKCTKPPPPPRVSTIFDSNKVNNVCKICDCKDYQESFFKKGQCNQCFHNH</sequence>
<organism evidence="1 2">
    <name type="scientific">Pneumocystis oryctolagi</name>
    <dbReference type="NCBI Taxonomy" id="42067"/>
    <lineage>
        <taxon>Eukaryota</taxon>
        <taxon>Fungi</taxon>
        <taxon>Dikarya</taxon>
        <taxon>Ascomycota</taxon>
        <taxon>Taphrinomycotina</taxon>
        <taxon>Pneumocystomycetes</taxon>
        <taxon>Pneumocystaceae</taxon>
        <taxon>Pneumocystis</taxon>
    </lineage>
</organism>
<reference evidence="1 2" key="1">
    <citation type="journal article" date="2021" name="Commun. Biol.">
        <title>Genomic insights into the host specific adaptation of the Pneumocystis genus.</title>
        <authorList>
            <person name="Cisse O.H."/>
            <person name="Ma L."/>
            <person name="Dekker J.P."/>
            <person name="Khil P.P."/>
            <person name="Youn J.-H."/>
            <person name="Brenchley J.M."/>
            <person name="Blair R."/>
            <person name="Pahar B."/>
            <person name="Chabe M."/>
            <person name="Van Rompay K.K.A."/>
            <person name="Keesler R."/>
            <person name="Sukura A."/>
            <person name="Hirsch V."/>
            <person name="Kutty G."/>
            <person name="Liu Y."/>
            <person name="Peng L."/>
            <person name="Chen J."/>
            <person name="Song J."/>
            <person name="Weissenbacher-Lang C."/>
            <person name="Xu J."/>
            <person name="Upham N.S."/>
            <person name="Stajich J.E."/>
            <person name="Cuomo C.A."/>
            <person name="Cushion M.T."/>
            <person name="Kovacs J.A."/>
        </authorList>
    </citation>
    <scope>NUCLEOTIDE SEQUENCE [LARGE SCALE GENOMIC DNA]</scope>
    <source>
        <strain evidence="1 2">RABM</strain>
    </source>
</reference>
<dbReference type="Proteomes" id="UP000768646">
    <property type="component" value="Unassembled WGS sequence"/>
</dbReference>